<evidence type="ECO:0000313" key="14">
    <source>
        <dbReference type="EMBL" id="CCM79388.1"/>
    </source>
</evidence>
<dbReference type="FunFam" id="3.40.50.300:FF:000221">
    <property type="entry name" value="Multidrug ABC transporter ATP-binding protein"/>
    <property type="match status" value="1"/>
</dbReference>
<dbReference type="InterPro" id="IPR011527">
    <property type="entry name" value="ABC1_TM_dom"/>
</dbReference>
<evidence type="ECO:0000256" key="6">
    <source>
        <dbReference type="ARBA" id="ARBA00022692"/>
    </source>
</evidence>
<evidence type="ECO:0000313" key="15">
    <source>
        <dbReference type="Proteomes" id="UP000009319"/>
    </source>
</evidence>
<feature type="transmembrane region" description="Helical" evidence="11">
    <location>
        <begin position="286"/>
        <end position="305"/>
    </location>
</feature>
<dbReference type="STRING" id="1211777.BN77_p10650"/>
<dbReference type="Gene3D" id="1.20.1560.10">
    <property type="entry name" value="ABC transporter type 1, transmembrane domain"/>
    <property type="match status" value="1"/>
</dbReference>
<keyword evidence="4" id="KW-1003">Cell membrane</keyword>
<dbReference type="CDD" id="cd18542">
    <property type="entry name" value="ABC_6TM_YknU_like"/>
    <property type="match status" value="1"/>
</dbReference>
<evidence type="ECO:0000256" key="11">
    <source>
        <dbReference type="SAM" id="Phobius"/>
    </source>
</evidence>
<dbReference type="PANTHER" id="PTHR43394">
    <property type="entry name" value="ATP-DEPENDENT PERMEASE MDL1, MITOCHONDRIAL"/>
    <property type="match status" value="1"/>
</dbReference>
<feature type="transmembrane region" description="Helical" evidence="11">
    <location>
        <begin position="70"/>
        <end position="92"/>
    </location>
</feature>
<evidence type="ECO:0000256" key="1">
    <source>
        <dbReference type="ARBA" id="ARBA00004651"/>
    </source>
</evidence>
<dbReference type="RefSeq" id="WP_007536602.1">
    <property type="nucleotide sequence ID" value="NZ_HF536773.1"/>
</dbReference>
<dbReference type="Proteomes" id="UP000009319">
    <property type="component" value="Unassembled WGS sequence"/>
</dbReference>
<dbReference type="InterPro" id="IPR027417">
    <property type="entry name" value="P-loop_NTPase"/>
</dbReference>
<dbReference type="GO" id="GO:0015421">
    <property type="term" value="F:ABC-type oligopeptide transporter activity"/>
    <property type="evidence" value="ECO:0007669"/>
    <property type="project" value="TreeGrafter"/>
</dbReference>
<feature type="transmembrane region" description="Helical" evidence="11">
    <location>
        <begin position="177"/>
        <end position="195"/>
    </location>
</feature>
<feature type="transmembrane region" description="Helical" evidence="11">
    <location>
        <begin position="31"/>
        <end position="50"/>
    </location>
</feature>
<comment type="subcellular location">
    <subcellularLocation>
        <location evidence="1">Cell membrane</location>
        <topology evidence="1">Multi-pass membrane protein</topology>
    </subcellularLocation>
</comment>
<evidence type="ECO:0000259" key="12">
    <source>
        <dbReference type="PROSITE" id="PS50893"/>
    </source>
</evidence>
<proteinExistence type="inferred from homology"/>
<dbReference type="SUPFAM" id="SSF52540">
    <property type="entry name" value="P-loop containing nucleoside triphosphate hydrolases"/>
    <property type="match status" value="1"/>
</dbReference>
<evidence type="ECO:0000256" key="10">
    <source>
        <dbReference type="ARBA" id="ARBA00023136"/>
    </source>
</evidence>
<dbReference type="SUPFAM" id="SSF90123">
    <property type="entry name" value="ABC transporter transmembrane region"/>
    <property type="match status" value="1"/>
</dbReference>
<evidence type="ECO:0000256" key="9">
    <source>
        <dbReference type="ARBA" id="ARBA00022989"/>
    </source>
</evidence>
<evidence type="ECO:0000256" key="4">
    <source>
        <dbReference type="ARBA" id="ARBA00022475"/>
    </source>
</evidence>
<dbReference type="Gene3D" id="3.40.50.300">
    <property type="entry name" value="P-loop containing nucleotide triphosphate hydrolases"/>
    <property type="match status" value="1"/>
</dbReference>
<keyword evidence="9 11" id="KW-1133">Transmembrane helix</keyword>
<keyword evidence="7" id="KW-0547">Nucleotide-binding</keyword>
<accession>K0PZB4</accession>
<dbReference type="PANTHER" id="PTHR43394:SF1">
    <property type="entry name" value="ATP-BINDING CASSETTE SUB-FAMILY B MEMBER 10, MITOCHONDRIAL"/>
    <property type="match status" value="1"/>
</dbReference>
<keyword evidence="5" id="KW-0762">Sugar transport</keyword>
<dbReference type="SMART" id="SM00382">
    <property type="entry name" value="AAA"/>
    <property type="match status" value="1"/>
</dbReference>
<feature type="domain" description="ABC transmembrane type-1" evidence="13">
    <location>
        <begin position="32"/>
        <end position="321"/>
    </location>
</feature>
<evidence type="ECO:0000256" key="3">
    <source>
        <dbReference type="ARBA" id="ARBA00022448"/>
    </source>
</evidence>
<dbReference type="InterPro" id="IPR003439">
    <property type="entry name" value="ABC_transporter-like_ATP-bd"/>
</dbReference>
<evidence type="ECO:0000256" key="2">
    <source>
        <dbReference type="ARBA" id="ARBA00005417"/>
    </source>
</evidence>
<dbReference type="GO" id="GO:0016887">
    <property type="term" value="F:ATP hydrolysis activity"/>
    <property type="evidence" value="ECO:0007669"/>
    <property type="project" value="InterPro"/>
</dbReference>
<keyword evidence="3" id="KW-0813">Transport</keyword>
<name>K0PZB4_9HYPH</name>
<evidence type="ECO:0000259" key="13">
    <source>
        <dbReference type="PROSITE" id="PS50929"/>
    </source>
</evidence>
<dbReference type="GO" id="GO:0005524">
    <property type="term" value="F:ATP binding"/>
    <property type="evidence" value="ECO:0007669"/>
    <property type="project" value="UniProtKB-KW"/>
</dbReference>
<dbReference type="PROSITE" id="PS50893">
    <property type="entry name" value="ABC_TRANSPORTER_2"/>
    <property type="match status" value="1"/>
</dbReference>
<dbReference type="InterPro" id="IPR017871">
    <property type="entry name" value="ABC_transporter-like_CS"/>
</dbReference>
<evidence type="ECO:0000256" key="7">
    <source>
        <dbReference type="ARBA" id="ARBA00022741"/>
    </source>
</evidence>
<keyword evidence="6 11" id="KW-0812">Transmembrane</keyword>
<comment type="caution">
    <text evidence="14">The sequence shown here is derived from an EMBL/GenBank/DDBJ whole genome shotgun (WGS) entry which is preliminary data.</text>
</comment>
<reference evidence="14 15" key="1">
    <citation type="journal article" date="2013" name="Genome Announc.">
        <title>Draft Genome Sequence of Rhizobium mesoamericanum STM3625, a Nitrogen-Fixing Symbiont of Mimosa pudica Isolated in French Guiana (South America).</title>
        <authorList>
            <person name="Moulin L."/>
            <person name="Mornico D."/>
            <person name="Melkonian R."/>
            <person name="Klonowska A."/>
        </authorList>
    </citation>
    <scope>NUCLEOTIDE SEQUENCE [LARGE SCALE GENOMIC DNA]</scope>
    <source>
        <strain evidence="14 15">STM3625</strain>
    </source>
</reference>
<keyword evidence="15" id="KW-1185">Reference proteome</keyword>
<feature type="transmembrane region" description="Helical" evidence="11">
    <location>
        <begin position="153"/>
        <end position="171"/>
    </location>
</feature>
<evidence type="ECO:0000256" key="5">
    <source>
        <dbReference type="ARBA" id="ARBA00022597"/>
    </source>
</evidence>
<organism evidence="14 15">
    <name type="scientific">Rhizobium mesoamericanum STM3625</name>
    <dbReference type="NCBI Taxonomy" id="1211777"/>
    <lineage>
        <taxon>Bacteria</taxon>
        <taxon>Pseudomonadati</taxon>
        <taxon>Pseudomonadota</taxon>
        <taxon>Alphaproteobacteria</taxon>
        <taxon>Hyphomicrobiales</taxon>
        <taxon>Rhizobiaceae</taxon>
        <taxon>Rhizobium/Agrobacterium group</taxon>
        <taxon>Rhizobium</taxon>
    </lineage>
</organism>
<protein>
    <submittedName>
        <fullName evidence="14">Putative ABC transporter, ATP-binding protein</fullName>
    </submittedName>
</protein>
<dbReference type="EMBL" id="CANI01000043">
    <property type="protein sequence ID" value="CCM79388.1"/>
    <property type="molecule type" value="Genomic_DNA"/>
</dbReference>
<dbReference type="Pfam" id="PF00005">
    <property type="entry name" value="ABC_tran"/>
    <property type="match status" value="1"/>
</dbReference>
<dbReference type="InterPro" id="IPR039421">
    <property type="entry name" value="Type_1_exporter"/>
</dbReference>
<feature type="domain" description="ABC transporter" evidence="12">
    <location>
        <begin position="355"/>
        <end position="591"/>
    </location>
</feature>
<dbReference type="GO" id="GO:0005886">
    <property type="term" value="C:plasma membrane"/>
    <property type="evidence" value="ECO:0007669"/>
    <property type="project" value="UniProtKB-SubCell"/>
</dbReference>
<dbReference type="AlphaFoldDB" id="K0PZB4"/>
<dbReference type="InterPro" id="IPR036640">
    <property type="entry name" value="ABC1_TM_sf"/>
</dbReference>
<evidence type="ECO:0000256" key="8">
    <source>
        <dbReference type="ARBA" id="ARBA00022840"/>
    </source>
</evidence>
<dbReference type="eggNOG" id="COG1132">
    <property type="taxonomic scope" value="Bacteria"/>
</dbReference>
<dbReference type="PROSITE" id="PS00211">
    <property type="entry name" value="ABC_TRANSPORTER_1"/>
    <property type="match status" value="1"/>
</dbReference>
<feature type="transmembrane region" description="Helical" evidence="11">
    <location>
        <begin position="260"/>
        <end position="280"/>
    </location>
</feature>
<keyword evidence="10 11" id="KW-0472">Membrane</keyword>
<dbReference type="Pfam" id="PF00664">
    <property type="entry name" value="ABC_membrane"/>
    <property type="match status" value="1"/>
</dbReference>
<keyword evidence="8 14" id="KW-0067">ATP-binding</keyword>
<gene>
    <name evidence="14" type="ORF">BN77_p10650</name>
</gene>
<comment type="similarity">
    <text evidence="2">Belongs to the ABC transporter superfamily.</text>
</comment>
<dbReference type="PROSITE" id="PS50929">
    <property type="entry name" value="ABC_TM1F"/>
    <property type="match status" value="1"/>
</dbReference>
<sequence length="602" mass="65806">MAKVTAAGWGKGLFTLVRITVMAFRHPWQSGFAIGATLVASTFQLMIPRLLGRAVDHTQVAMEGGQAGQIAQDALLTTALMLLGASVLRGIFTMVQNYYSESVGHHIGYELRLACYEKIQRLSFSFHDSVHSGDLITVGLLDLEGVRMYFSTALVRMVLLTMLIGIGAYMLLSTDLVLGLLALSFVPFVAWRSSATQLRLRATWLDLQERLSVLTRIMEENLGGIRVVRAFAAQAHEMMKFEDASKNALSLAHQRVGIRVVNTSAMTFSFFAAMGLVLWIGGGKVMSGEITVGTLASFLTFMTILQMPVRQLGLMVNAFARASTCGTRLFNLLDLEIAVRDAPDATDLALTEGTLRFENVSFAYPSTPMHEVLSNVSFEAKRGETIGIVGPPGSGKSTLAHLIPRFYDVTKGKITIDGQDVRSATLQSLRRAVAVVQQDAFLFTTSIENNIAYGDPWAKESRIERASESAQLHNYVLGLPTGYGTVVGERGVSLSGGQRQRLSIARALMLKPAVMVFDDSTAAIDAATEQRIRAAMRKYAADRVTIIVAHRLSSLMHADQILFVENGQIVERGTHDELLAYGRRYKALYDLQVRPGDDALSA</sequence>
<dbReference type="InterPro" id="IPR003593">
    <property type="entry name" value="AAA+_ATPase"/>
</dbReference>
<dbReference type="HOGENOM" id="CLU_000604_84_3_5"/>